<evidence type="ECO:0000313" key="2">
    <source>
        <dbReference type="EMBL" id="QHT27048.1"/>
    </source>
</evidence>
<evidence type="ECO:0000259" key="1">
    <source>
        <dbReference type="Pfam" id="PF04326"/>
    </source>
</evidence>
<dbReference type="Pfam" id="PF04326">
    <property type="entry name" value="SLFN_AlbA_2"/>
    <property type="match status" value="1"/>
</dbReference>
<protein>
    <recommendedName>
        <fullName evidence="1">Schlafen AlbA-2 domain-containing protein</fullName>
    </recommendedName>
</protein>
<organism evidence="2">
    <name type="scientific">viral metagenome</name>
    <dbReference type="NCBI Taxonomy" id="1070528"/>
    <lineage>
        <taxon>unclassified sequences</taxon>
        <taxon>metagenomes</taxon>
        <taxon>organismal metagenomes</taxon>
    </lineage>
</organism>
<proteinExistence type="predicted"/>
<accession>A0A6C0EDS5</accession>
<dbReference type="InterPro" id="IPR007421">
    <property type="entry name" value="Schlafen_AlbA_2_dom"/>
</dbReference>
<name>A0A6C0EDS5_9ZZZZ</name>
<sequence length="338" mass="40854">MKLKYKFNDFINKETLNTEYKKFTLNMSSLPIDLKLAEYYCTTYKFEFNNYIVQNIFKYFECFLLKYVCAFINSNINGKFYIGVNDLGFIEGIPFIGLLPKKQIKNKMYKMLLNKIIFKNNYNFNKFIKIKFIKIASPKKPENLIHPEYTQYLKKKEENAEIYNKYLNDISIWRHKHKFYTQKLVDLINNTNSRILIKDYIKKKDPNNNLIKLLDTDFKLEYKTNAEIINLKKKPDNIYYWVTKWKDEMCNKLKQTKPIYNADNNFKSIPFNLIISVSNMIPYWIHNNDNITLTLIIIEIKSKSLNLQCKYYDYYYKKWMSCIRGISQLGEPEIQNRY</sequence>
<dbReference type="AlphaFoldDB" id="A0A6C0EDS5"/>
<reference evidence="2" key="1">
    <citation type="journal article" date="2020" name="Nature">
        <title>Giant virus diversity and host interactions through global metagenomics.</title>
        <authorList>
            <person name="Schulz F."/>
            <person name="Roux S."/>
            <person name="Paez-Espino D."/>
            <person name="Jungbluth S."/>
            <person name="Walsh D.A."/>
            <person name="Denef V.J."/>
            <person name="McMahon K.D."/>
            <person name="Konstantinidis K.T."/>
            <person name="Eloe-Fadrosh E.A."/>
            <person name="Kyrpides N.C."/>
            <person name="Woyke T."/>
        </authorList>
    </citation>
    <scope>NUCLEOTIDE SEQUENCE</scope>
    <source>
        <strain evidence="2">GVMAG-M-3300023179-2</strain>
    </source>
</reference>
<feature type="domain" description="Schlafen AlbA-2" evidence="1">
    <location>
        <begin position="58"/>
        <end position="153"/>
    </location>
</feature>
<dbReference type="EMBL" id="MN739808">
    <property type="protein sequence ID" value="QHT27048.1"/>
    <property type="molecule type" value="Genomic_DNA"/>
</dbReference>